<keyword evidence="2" id="KW-0732">Signal</keyword>
<protein>
    <recommendedName>
        <fullName evidence="5">Secretin/TonB short N-terminal domain-containing protein</fullName>
    </recommendedName>
</protein>
<feature type="signal peptide" evidence="2">
    <location>
        <begin position="1"/>
        <end position="20"/>
    </location>
</feature>
<proteinExistence type="predicted"/>
<feature type="region of interest" description="Disordered" evidence="1">
    <location>
        <begin position="119"/>
        <end position="140"/>
    </location>
</feature>
<accession>A0ABT8WPZ5</accession>
<dbReference type="RefSeq" id="WP_303302400.1">
    <property type="nucleotide sequence ID" value="NZ_BAABDA010000035.1"/>
</dbReference>
<dbReference type="EMBL" id="JAUOEL010000004">
    <property type="protein sequence ID" value="MDO5975224.1"/>
    <property type="molecule type" value="Genomic_DNA"/>
</dbReference>
<evidence type="ECO:0000313" key="4">
    <source>
        <dbReference type="Proteomes" id="UP001176806"/>
    </source>
</evidence>
<evidence type="ECO:0000256" key="1">
    <source>
        <dbReference type="SAM" id="MobiDB-lite"/>
    </source>
</evidence>
<reference evidence="3" key="1">
    <citation type="submission" date="2023-07" db="EMBL/GenBank/DDBJ databases">
        <title>Two novel species in the genus Flavivirga.</title>
        <authorList>
            <person name="Kwon K."/>
        </authorList>
    </citation>
    <scope>NUCLEOTIDE SEQUENCE</scope>
    <source>
        <strain evidence="3">KACC 14158</strain>
    </source>
</reference>
<feature type="chain" id="PRO_5046354746" description="Secretin/TonB short N-terminal domain-containing protein" evidence="2">
    <location>
        <begin position="21"/>
        <end position="364"/>
    </location>
</feature>
<evidence type="ECO:0008006" key="5">
    <source>
        <dbReference type="Google" id="ProtNLM"/>
    </source>
</evidence>
<organism evidence="3 4">
    <name type="scientific">Flavivirga jejuensis</name>
    <dbReference type="NCBI Taxonomy" id="870487"/>
    <lineage>
        <taxon>Bacteria</taxon>
        <taxon>Pseudomonadati</taxon>
        <taxon>Bacteroidota</taxon>
        <taxon>Flavobacteriia</taxon>
        <taxon>Flavobacteriales</taxon>
        <taxon>Flavobacteriaceae</taxon>
        <taxon>Flavivirga</taxon>
    </lineage>
</organism>
<keyword evidence="4" id="KW-1185">Reference proteome</keyword>
<evidence type="ECO:0000256" key="2">
    <source>
        <dbReference type="SAM" id="SignalP"/>
    </source>
</evidence>
<dbReference type="Proteomes" id="UP001176806">
    <property type="component" value="Unassembled WGS sequence"/>
</dbReference>
<name>A0ABT8WPZ5_9FLAO</name>
<sequence>MKNKIVKVILCLLFCNSLIAQNTAIKYNSKDNTLSVNLNQTPITKVIDELIKQGLQLYILSDNQNFKVSGVYANTDIDRVLSKIIPKRVKYFYKVISETKEKAFVAKSNFRTPTVMSSVGKISSQKGDKNGASDKNKPQLKSANKLIISKPVLALRTSSKIKDPFKVKNAVFKNSKKMKAVNKITPVTASKIRSFDKAVLTNGEIVTTQKAKKHLVVTYRVTENGISPVSLIEANGEYASSTEVSGNQAIIGVENGKAVLVETFENPLTYRAIFEPGVSDHKEFTATEAYINVSMPIKYKSAVASEKLELKMVRFKDESKAQSVLQKVKAKELKSAGINASFQVLKTAQKADFSKLKKSIIINN</sequence>
<gene>
    <name evidence="3" type="ORF">Q4Q40_13585</name>
</gene>
<feature type="compositionally biased region" description="Basic and acidic residues" evidence="1">
    <location>
        <begin position="126"/>
        <end position="137"/>
    </location>
</feature>
<comment type="caution">
    <text evidence="3">The sequence shown here is derived from an EMBL/GenBank/DDBJ whole genome shotgun (WGS) entry which is preliminary data.</text>
</comment>
<evidence type="ECO:0000313" key="3">
    <source>
        <dbReference type="EMBL" id="MDO5975224.1"/>
    </source>
</evidence>